<evidence type="ECO:0000256" key="4">
    <source>
        <dbReference type="ARBA" id="ARBA00022705"/>
    </source>
</evidence>
<dbReference type="PANTHER" id="PTHR13779:SF7">
    <property type="entry name" value="ATPASE WRNIP1"/>
    <property type="match status" value="1"/>
</dbReference>
<dbReference type="CDD" id="cd18139">
    <property type="entry name" value="HLD_clamp_RarA"/>
    <property type="match status" value="1"/>
</dbReference>
<dbReference type="InterPro" id="IPR051314">
    <property type="entry name" value="AAA_ATPase_RarA/MGS1/WRNIP1"/>
</dbReference>
<dbReference type="GO" id="GO:0005524">
    <property type="term" value="F:ATP binding"/>
    <property type="evidence" value="ECO:0007669"/>
    <property type="project" value="UniProtKB-KW"/>
</dbReference>
<dbReference type="Pfam" id="PF00004">
    <property type="entry name" value="AAA"/>
    <property type="match status" value="1"/>
</dbReference>
<comment type="caution">
    <text evidence="8">The sequence shown here is derived from an EMBL/GenBank/DDBJ whole genome shotgun (WGS) entry which is preliminary data.</text>
</comment>
<dbReference type="SMART" id="SM00382">
    <property type="entry name" value="AAA"/>
    <property type="match status" value="1"/>
</dbReference>
<evidence type="ECO:0000256" key="3">
    <source>
        <dbReference type="ARBA" id="ARBA00020776"/>
    </source>
</evidence>
<accession>A0A9E2L2N9</accession>
<dbReference type="InterPro" id="IPR008921">
    <property type="entry name" value="DNA_pol3_clamp-load_cplx_C"/>
</dbReference>
<dbReference type="SUPFAM" id="SSF48019">
    <property type="entry name" value="post-AAA+ oligomerization domain-like"/>
    <property type="match status" value="1"/>
</dbReference>
<dbReference type="FunFam" id="3.40.50.300:FF:000137">
    <property type="entry name" value="Replication-associated recombination protein A"/>
    <property type="match status" value="1"/>
</dbReference>
<reference evidence="8" key="1">
    <citation type="journal article" date="2021" name="PeerJ">
        <title>Extensive microbial diversity within the chicken gut microbiome revealed by metagenomics and culture.</title>
        <authorList>
            <person name="Gilroy R."/>
            <person name="Ravi A."/>
            <person name="Getino M."/>
            <person name="Pursley I."/>
            <person name="Horton D.L."/>
            <person name="Alikhan N.F."/>
            <person name="Baker D."/>
            <person name="Gharbi K."/>
            <person name="Hall N."/>
            <person name="Watson M."/>
            <person name="Adriaenssens E.M."/>
            <person name="Foster-Nyarko E."/>
            <person name="Jarju S."/>
            <person name="Secka A."/>
            <person name="Antonio M."/>
            <person name="Oren A."/>
            <person name="Chaudhuri R.R."/>
            <person name="La Ragione R."/>
            <person name="Hildebrand F."/>
            <person name="Pallen M.J."/>
        </authorList>
    </citation>
    <scope>NUCLEOTIDE SEQUENCE</scope>
    <source>
        <strain evidence="8">Gambia15-2214</strain>
    </source>
</reference>
<comment type="similarity">
    <text evidence="2">Belongs to the AAA ATPase family. RarA/MGS1/WRNIP1 subfamily.</text>
</comment>
<dbReference type="Gene3D" id="1.10.8.60">
    <property type="match status" value="1"/>
</dbReference>
<reference evidence="8" key="2">
    <citation type="submission" date="2021-04" db="EMBL/GenBank/DDBJ databases">
        <authorList>
            <person name="Gilroy R."/>
        </authorList>
    </citation>
    <scope>NUCLEOTIDE SEQUENCE</scope>
    <source>
        <strain evidence="8">Gambia15-2214</strain>
    </source>
</reference>
<dbReference type="GO" id="GO:0017116">
    <property type="term" value="F:single-stranded DNA helicase activity"/>
    <property type="evidence" value="ECO:0007669"/>
    <property type="project" value="TreeGrafter"/>
</dbReference>
<dbReference type="PRINTS" id="PR00830">
    <property type="entry name" value="ENDOLAPTASE"/>
</dbReference>
<dbReference type="CDD" id="cd00009">
    <property type="entry name" value="AAA"/>
    <property type="match status" value="1"/>
</dbReference>
<dbReference type="InterPro" id="IPR003959">
    <property type="entry name" value="ATPase_AAA_core"/>
</dbReference>
<keyword evidence="5" id="KW-0547">Nucleotide-binding</keyword>
<dbReference type="Gene3D" id="3.40.50.300">
    <property type="entry name" value="P-loop containing nucleotide triphosphate hydrolases"/>
    <property type="match status" value="1"/>
</dbReference>
<feature type="domain" description="AAA+ ATPase" evidence="7">
    <location>
        <begin position="47"/>
        <end position="168"/>
    </location>
</feature>
<organism evidence="8 9">
    <name type="scientific">Candidatus Treponema excrementipullorum</name>
    <dbReference type="NCBI Taxonomy" id="2838768"/>
    <lineage>
        <taxon>Bacteria</taxon>
        <taxon>Pseudomonadati</taxon>
        <taxon>Spirochaetota</taxon>
        <taxon>Spirochaetia</taxon>
        <taxon>Spirochaetales</taxon>
        <taxon>Treponemataceae</taxon>
        <taxon>Treponema</taxon>
    </lineage>
</organism>
<dbReference type="AlphaFoldDB" id="A0A9E2L2N9"/>
<dbReference type="GO" id="GO:0000731">
    <property type="term" value="P:DNA synthesis involved in DNA repair"/>
    <property type="evidence" value="ECO:0007669"/>
    <property type="project" value="TreeGrafter"/>
</dbReference>
<dbReference type="PANTHER" id="PTHR13779">
    <property type="entry name" value="WERNER HELICASE-INTERACTING PROTEIN 1 FAMILY MEMBER"/>
    <property type="match status" value="1"/>
</dbReference>
<evidence type="ECO:0000256" key="2">
    <source>
        <dbReference type="ARBA" id="ARBA00008959"/>
    </source>
</evidence>
<dbReference type="Pfam" id="PF16193">
    <property type="entry name" value="AAA_assoc_2"/>
    <property type="match status" value="1"/>
</dbReference>
<dbReference type="InterPro" id="IPR032423">
    <property type="entry name" value="AAA_assoc_2"/>
</dbReference>
<evidence type="ECO:0000256" key="1">
    <source>
        <dbReference type="ARBA" id="ARBA00002393"/>
    </source>
</evidence>
<dbReference type="Pfam" id="PF12002">
    <property type="entry name" value="MgsA_C"/>
    <property type="match status" value="1"/>
</dbReference>
<keyword evidence="6" id="KW-0067">ATP-binding</keyword>
<dbReference type="Gene3D" id="1.10.3710.10">
    <property type="entry name" value="DNA polymerase III clamp loader subunits, C-terminal domain"/>
    <property type="match status" value="1"/>
</dbReference>
<keyword evidence="4" id="KW-0235">DNA replication</keyword>
<dbReference type="EMBL" id="JAHLFV010000197">
    <property type="protein sequence ID" value="MBU3850598.1"/>
    <property type="molecule type" value="Genomic_DNA"/>
</dbReference>
<dbReference type="GO" id="GO:0006261">
    <property type="term" value="P:DNA-templated DNA replication"/>
    <property type="evidence" value="ECO:0007669"/>
    <property type="project" value="TreeGrafter"/>
</dbReference>
<comment type="function">
    <text evidence="1">DNA-dependent ATPase that plays important roles in cellular responses to stalled DNA replication processes.</text>
</comment>
<dbReference type="NCBIfam" id="NF009881">
    <property type="entry name" value="PRK13341.1-2"/>
    <property type="match status" value="1"/>
</dbReference>
<name>A0A9E2L2N9_9SPIR</name>
<dbReference type="NCBIfam" id="NF009883">
    <property type="entry name" value="PRK13341.1-4"/>
    <property type="match status" value="1"/>
</dbReference>
<dbReference type="GO" id="GO:0003677">
    <property type="term" value="F:DNA binding"/>
    <property type="evidence" value="ECO:0007669"/>
    <property type="project" value="InterPro"/>
</dbReference>
<evidence type="ECO:0000256" key="6">
    <source>
        <dbReference type="ARBA" id="ARBA00022840"/>
    </source>
</evidence>
<evidence type="ECO:0000259" key="7">
    <source>
        <dbReference type="SMART" id="SM00382"/>
    </source>
</evidence>
<dbReference type="Proteomes" id="UP000823914">
    <property type="component" value="Unassembled WGS sequence"/>
</dbReference>
<protein>
    <recommendedName>
        <fullName evidence="3">Replication-associated recombination protein A</fullName>
    </recommendedName>
</protein>
<dbReference type="SUPFAM" id="SSF52540">
    <property type="entry name" value="P-loop containing nucleoside triphosphate hydrolases"/>
    <property type="match status" value="1"/>
</dbReference>
<dbReference type="FunFam" id="1.20.272.10:FF:000001">
    <property type="entry name" value="Putative AAA family ATPase"/>
    <property type="match status" value="1"/>
</dbReference>
<dbReference type="InterPro" id="IPR027417">
    <property type="entry name" value="P-loop_NTPase"/>
</dbReference>
<gene>
    <name evidence="8" type="ORF">IAA16_08535</name>
</gene>
<dbReference type="Gene3D" id="1.20.272.10">
    <property type="match status" value="1"/>
</dbReference>
<dbReference type="InterPro" id="IPR003593">
    <property type="entry name" value="AAA+_ATPase"/>
</dbReference>
<evidence type="ECO:0000313" key="9">
    <source>
        <dbReference type="Proteomes" id="UP000823914"/>
    </source>
</evidence>
<sequence>MDLFDSRQTNKEPLAARMRPRNLDEYIGQEHIVGKGRLLRRAIAADQLTSVIFYGPPGTGKTTLARVIASHTKSNFITLNAVLTGVQNIREAIAQAEQHYKLYGRRTILFVDEVHRWNRSQQDALLPWVENGTIILVGATTENPFFEVNKALVSRSRVFQLKPLEKKHLEQAAQAALKDRERGYGRWKVVFQEGALEHLIETANGDARSLLNALELAVETTPENWDPQGNPPQPPEGSEIYISKEAAEESIQKKVVLYDRDGDYHYDVISAFIKSLRGRDPDAALYWLARMVKAGEDPHFIFRRMLISACEDTGLADPYALSVVESCAAAFDRVGLPEGRYHLAHATLYLATAPKSNSSLAFFDALSAVEKEDAEVPNHLKDGNRDAEGFGHGSGYMYPHAYKDHWVPQQYLPDTLSGRVFYNPSDQGYEKTIKEEVLSRRELQIAALLEEEKGFNGDSAGNIEDQWWQQVHKTKAAKTEEQLTFSPPDAAKEKTLQRAETAWQRRLTGNRGEILQETREHMLQPAQLFRHYRNFIWNIDDGSLLWECLRRSPEGVTAGVCSTSAGKDILQQYGSTLENIDRPKLTVLATKNSLLPGAFVIPLQDLGDMSYDRLFFRDMFTTEESIYTFRNSLLTAKKQSLLAPGWKLILHQKIPCKGQRLGEILQKSNAPSVSATLIEKMHVAENSFFTNKDNPLFSWDETKASRILAFGDEIPTSDDRDAQLSVSDEVQTGIISPQNFCTEDFYTISGCNGSGTNQKQFSVACKLYSYTEKRAIKKEEIARWFAPDSSYGNFLSLHLTSEEIQTVKNALIALADKQTLDWNYKAAVFLIEDTLAE</sequence>
<proteinExistence type="inferred from homology"/>
<evidence type="ECO:0000313" key="8">
    <source>
        <dbReference type="EMBL" id="MBU3850598.1"/>
    </source>
</evidence>
<dbReference type="GO" id="GO:0008047">
    <property type="term" value="F:enzyme activator activity"/>
    <property type="evidence" value="ECO:0007669"/>
    <property type="project" value="TreeGrafter"/>
</dbReference>
<evidence type="ECO:0000256" key="5">
    <source>
        <dbReference type="ARBA" id="ARBA00022741"/>
    </source>
</evidence>
<dbReference type="InterPro" id="IPR021886">
    <property type="entry name" value="MgsA_C"/>
</dbReference>
<dbReference type="GO" id="GO:0016887">
    <property type="term" value="F:ATP hydrolysis activity"/>
    <property type="evidence" value="ECO:0007669"/>
    <property type="project" value="InterPro"/>
</dbReference>